<organism evidence="1">
    <name type="scientific">uncultured Synechococcales cyanobacterium</name>
    <dbReference type="NCBI Taxonomy" id="1936017"/>
    <lineage>
        <taxon>Bacteria</taxon>
        <taxon>Bacillati</taxon>
        <taxon>Cyanobacteriota</taxon>
        <taxon>Cyanophyceae</taxon>
        <taxon>Synechococcales</taxon>
        <taxon>environmental samples</taxon>
    </lineage>
</organism>
<dbReference type="AlphaFoldDB" id="A0A6J4V9T9"/>
<evidence type="ECO:0000313" key="1">
    <source>
        <dbReference type="EMBL" id="CAA9571070.1"/>
    </source>
</evidence>
<accession>A0A6J4V9T9</accession>
<reference evidence="1" key="1">
    <citation type="submission" date="2020-02" db="EMBL/GenBank/DDBJ databases">
        <authorList>
            <person name="Meier V. D."/>
        </authorList>
    </citation>
    <scope>NUCLEOTIDE SEQUENCE</scope>
    <source>
        <strain evidence="1">AVDCRST_MAG81</strain>
    </source>
</reference>
<proteinExistence type="predicted"/>
<gene>
    <name evidence="1" type="ORF">AVDCRST_MAG81-1616</name>
</gene>
<protein>
    <submittedName>
        <fullName evidence="1">Uncharacterized protein</fullName>
    </submittedName>
</protein>
<dbReference type="EMBL" id="CADCWO010000093">
    <property type="protein sequence ID" value="CAA9571070.1"/>
    <property type="molecule type" value="Genomic_DNA"/>
</dbReference>
<name>A0A6J4V9T9_9CYAN</name>
<sequence length="113" mass="12873">MIRSFDIDVSRTLLPLFIEDIYANYRDYHLFPIPLSGYDSIYQSISASALCLTYTSQFVDCFSKSVTSIHFFPYTFKSWLLKPQAEAKLNINAQLTVPVYVSSSTSFCLLEGT</sequence>